<comment type="caution">
    <text evidence="1">The sequence shown here is derived from an EMBL/GenBank/DDBJ whole genome shotgun (WGS) entry which is preliminary data.</text>
</comment>
<dbReference type="EMBL" id="MNCJ02000323">
    <property type="protein sequence ID" value="KAF5796285.1"/>
    <property type="molecule type" value="Genomic_DNA"/>
</dbReference>
<dbReference type="Proteomes" id="UP000215914">
    <property type="component" value="Unassembled WGS sequence"/>
</dbReference>
<evidence type="ECO:0000313" key="1">
    <source>
        <dbReference type="EMBL" id="KAF5796285.1"/>
    </source>
</evidence>
<gene>
    <name evidence="1" type="ORF">HanXRQr2_Chr08g0349651</name>
</gene>
<dbReference type="AlphaFoldDB" id="A0A9K3IGN2"/>
<reference evidence="1" key="1">
    <citation type="journal article" date="2017" name="Nature">
        <title>The sunflower genome provides insights into oil metabolism, flowering and Asterid evolution.</title>
        <authorList>
            <person name="Badouin H."/>
            <person name="Gouzy J."/>
            <person name="Grassa C.J."/>
            <person name="Murat F."/>
            <person name="Staton S.E."/>
            <person name="Cottret L."/>
            <person name="Lelandais-Briere C."/>
            <person name="Owens G.L."/>
            <person name="Carrere S."/>
            <person name="Mayjonade B."/>
            <person name="Legrand L."/>
            <person name="Gill N."/>
            <person name="Kane N.C."/>
            <person name="Bowers J.E."/>
            <person name="Hubner S."/>
            <person name="Bellec A."/>
            <person name="Berard A."/>
            <person name="Berges H."/>
            <person name="Blanchet N."/>
            <person name="Boniface M.C."/>
            <person name="Brunel D."/>
            <person name="Catrice O."/>
            <person name="Chaidir N."/>
            <person name="Claudel C."/>
            <person name="Donnadieu C."/>
            <person name="Faraut T."/>
            <person name="Fievet G."/>
            <person name="Helmstetter N."/>
            <person name="King M."/>
            <person name="Knapp S.J."/>
            <person name="Lai Z."/>
            <person name="Le Paslier M.C."/>
            <person name="Lippi Y."/>
            <person name="Lorenzon L."/>
            <person name="Mandel J.R."/>
            <person name="Marage G."/>
            <person name="Marchand G."/>
            <person name="Marquand E."/>
            <person name="Bret-Mestries E."/>
            <person name="Morien E."/>
            <person name="Nambeesan S."/>
            <person name="Nguyen T."/>
            <person name="Pegot-Espagnet P."/>
            <person name="Pouilly N."/>
            <person name="Raftis F."/>
            <person name="Sallet E."/>
            <person name="Schiex T."/>
            <person name="Thomas J."/>
            <person name="Vandecasteele C."/>
            <person name="Vares D."/>
            <person name="Vear F."/>
            <person name="Vautrin S."/>
            <person name="Crespi M."/>
            <person name="Mangin B."/>
            <person name="Burke J.M."/>
            <person name="Salse J."/>
            <person name="Munos S."/>
            <person name="Vincourt P."/>
            <person name="Rieseberg L.H."/>
            <person name="Langlade N.B."/>
        </authorList>
    </citation>
    <scope>NUCLEOTIDE SEQUENCE</scope>
    <source>
        <tissue evidence="1">Leaves</tissue>
    </source>
</reference>
<accession>A0A9K3IGN2</accession>
<name>A0A9K3IGN2_HELAN</name>
<keyword evidence="2" id="KW-1185">Reference proteome</keyword>
<evidence type="ECO:0000313" key="2">
    <source>
        <dbReference type="Proteomes" id="UP000215914"/>
    </source>
</evidence>
<sequence>MTSHHSFVNYCSRSKQKSGLPWKRNDLRVIPFCQLEQGYMKSGMHLCFCR</sequence>
<reference evidence="1" key="2">
    <citation type="submission" date="2020-06" db="EMBL/GenBank/DDBJ databases">
        <title>Helianthus annuus Genome sequencing and assembly Release 2.</title>
        <authorList>
            <person name="Gouzy J."/>
            <person name="Langlade N."/>
            <person name="Munos S."/>
        </authorList>
    </citation>
    <scope>NUCLEOTIDE SEQUENCE</scope>
    <source>
        <tissue evidence="1">Leaves</tissue>
    </source>
</reference>
<organism evidence="1 2">
    <name type="scientific">Helianthus annuus</name>
    <name type="common">Common sunflower</name>
    <dbReference type="NCBI Taxonomy" id="4232"/>
    <lineage>
        <taxon>Eukaryota</taxon>
        <taxon>Viridiplantae</taxon>
        <taxon>Streptophyta</taxon>
        <taxon>Embryophyta</taxon>
        <taxon>Tracheophyta</taxon>
        <taxon>Spermatophyta</taxon>
        <taxon>Magnoliopsida</taxon>
        <taxon>eudicotyledons</taxon>
        <taxon>Gunneridae</taxon>
        <taxon>Pentapetalae</taxon>
        <taxon>asterids</taxon>
        <taxon>campanulids</taxon>
        <taxon>Asterales</taxon>
        <taxon>Asteraceae</taxon>
        <taxon>Asteroideae</taxon>
        <taxon>Heliantheae alliance</taxon>
        <taxon>Heliantheae</taxon>
        <taxon>Helianthus</taxon>
    </lineage>
</organism>
<protein>
    <submittedName>
        <fullName evidence="1">Uncharacterized protein</fullName>
    </submittedName>
</protein>
<dbReference type="Gramene" id="mRNA:HanXRQr2_Chr08g0349651">
    <property type="protein sequence ID" value="CDS:HanXRQr2_Chr08g0349651.1"/>
    <property type="gene ID" value="HanXRQr2_Chr08g0349651"/>
</dbReference>
<proteinExistence type="predicted"/>